<feature type="chain" id="PRO_5034899991" description="Cell wall protein" evidence="1">
    <location>
        <begin position="18"/>
        <end position="232"/>
    </location>
</feature>
<dbReference type="AlphaFoldDB" id="A0A8H6AT15"/>
<accession>A0A8H6AT15</accession>
<name>A0A8H6AT15_9HELO</name>
<proteinExistence type="predicted"/>
<dbReference type="RefSeq" id="XP_037191836.1">
    <property type="nucleotide sequence ID" value="XM_037338530.1"/>
</dbReference>
<dbReference type="OrthoDB" id="2117996at2759"/>
<evidence type="ECO:0000256" key="1">
    <source>
        <dbReference type="SAM" id="SignalP"/>
    </source>
</evidence>
<organism evidence="2 3">
    <name type="scientific">Botrytis fragariae</name>
    <dbReference type="NCBI Taxonomy" id="1964551"/>
    <lineage>
        <taxon>Eukaryota</taxon>
        <taxon>Fungi</taxon>
        <taxon>Dikarya</taxon>
        <taxon>Ascomycota</taxon>
        <taxon>Pezizomycotina</taxon>
        <taxon>Leotiomycetes</taxon>
        <taxon>Helotiales</taxon>
        <taxon>Sclerotiniaceae</taxon>
        <taxon>Botrytis</taxon>
    </lineage>
</organism>
<evidence type="ECO:0000313" key="2">
    <source>
        <dbReference type="EMBL" id="KAF5872890.1"/>
    </source>
</evidence>
<dbReference type="Proteomes" id="UP000531561">
    <property type="component" value="Unassembled WGS sequence"/>
</dbReference>
<dbReference type="EMBL" id="JABFCT010000009">
    <property type="protein sequence ID" value="KAF5872890.1"/>
    <property type="molecule type" value="Genomic_DNA"/>
</dbReference>
<protein>
    <recommendedName>
        <fullName evidence="4">Cell wall protein</fullName>
    </recommendedName>
</protein>
<evidence type="ECO:0008006" key="4">
    <source>
        <dbReference type="Google" id="ProtNLM"/>
    </source>
</evidence>
<keyword evidence="1" id="KW-0732">Signal</keyword>
<gene>
    <name evidence="2" type="ORF">Bfra_008167</name>
</gene>
<feature type="signal peptide" evidence="1">
    <location>
        <begin position="1"/>
        <end position="17"/>
    </location>
</feature>
<reference evidence="2 3" key="1">
    <citation type="journal article" date="2020" name="Phytopathology">
        <title>A high-quality genome resource of Botrytis fragariae, a new and rapidly spreading fungal pathogen causing strawberry gray mold in the U.S.A.</title>
        <authorList>
            <person name="Wu Y."/>
            <person name="Saski C.A."/>
            <person name="Schnabel G."/>
            <person name="Xiao S."/>
            <person name="Hu M."/>
        </authorList>
    </citation>
    <scope>NUCLEOTIDE SEQUENCE [LARGE SCALE GENOMIC DNA]</scope>
    <source>
        <strain evidence="2 3">BVB16</strain>
    </source>
</reference>
<dbReference type="GeneID" id="59262222"/>
<comment type="caution">
    <text evidence="2">The sequence shown here is derived from an EMBL/GenBank/DDBJ whole genome shotgun (WGS) entry which is preliminary data.</text>
</comment>
<sequence>MQPLTLLVLLFASTSFAATTTTTSAAKAASQAAAVKIATPKVLKPATPPTANDVKNSLNNWATSVNTVNEYRMSLLLTLEFYLSNLTTLTVDDPNNSTKLKTAIAFAKDEPVQLATLMKTPNLSPDGIKSAKVLMANFPSIVSNLQNVYTGVMTTQDATMAVNFNRCCTVLPNIGSLWTAATNASKVQESPPPNLEAQCGMMNCNVGVSGAQTQAMSNVTGSAMASGLARVR</sequence>
<keyword evidence="3" id="KW-1185">Reference proteome</keyword>
<evidence type="ECO:0000313" key="3">
    <source>
        <dbReference type="Proteomes" id="UP000531561"/>
    </source>
</evidence>